<protein>
    <submittedName>
        <fullName evidence="1">Uncharacterized protein</fullName>
    </submittedName>
</protein>
<evidence type="ECO:0000313" key="1">
    <source>
        <dbReference type="EMBL" id="MBK1621807.1"/>
    </source>
</evidence>
<accession>A0A9X0WDT9</accession>
<sequence length="71" mass="8121">MVVFFNVKRQILFQRAQGILPCKALGFDHETSRIYLLRAAWKNDNNIRCIEQDNKVVLGSSSIALSARVTR</sequence>
<reference evidence="1 2" key="1">
    <citation type="journal article" date="2020" name="Microorganisms">
        <title>Osmotic Adaptation and Compatible Solute Biosynthesis of Phototrophic Bacteria as Revealed from Genome Analyses.</title>
        <authorList>
            <person name="Imhoff J.F."/>
            <person name="Rahn T."/>
            <person name="Kunzel S."/>
            <person name="Keller A."/>
            <person name="Neulinger S.C."/>
        </authorList>
    </citation>
    <scope>NUCLEOTIDE SEQUENCE [LARGE SCALE GENOMIC DNA]</scope>
    <source>
        <strain evidence="1 2">DSM 25653</strain>
    </source>
</reference>
<dbReference type="Proteomes" id="UP001138768">
    <property type="component" value="Unassembled WGS sequence"/>
</dbReference>
<organism evidence="1 2">
    <name type="scientific">Lamprobacter modestohalophilus</name>
    <dbReference type="NCBI Taxonomy" id="1064514"/>
    <lineage>
        <taxon>Bacteria</taxon>
        <taxon>Pseudomonadati</taxon>
        <taxon>Pseudomonadota</taxon>
        <taxon>Gammaproteobacteria</taxon>
        <taxon>Chromatiales</taxon>
        <taxon>Chromatiaceae</taxon>
        <taxon>Lamprobacter</taxon>
    </lineage>
</organism>
<name>A0A9X0WDT9_9GAMM</name>
<evidence type="ECO:0000313" key="2">
    <source>
        <dbReference type="Proteomes" id="UP001138768"/>
    </source>
</evidence>
<dbReference type="AlphaFoldDB" id="A0A9X0WDT9"/>
<keyword evidence="2" id="KW-1185">Reference proteome</keyword>
<gene>
    <name evidence="1" type="ORF">CKO42_26195</name>
</gene>
<dbReference type="EMBL" id="NRRY01000125">
    <property type="protein sequence ID" value="MBK1621807.1"/>
    <property type="molecule type" value="Genomic_DNA"/>
</dbReference>
<proteinExistence type="predicted"/>
<comment type="caution">
    <text evidence="1">The sequence shown here is derived from an EMBL/GenBank/DDBJ whole genome shotgun (WGS) entry which is preliminary data.</text>
</comment>